<name>A0A9N9JWP9_9GLOM</name>
<dbReference type="EMBL" id="CAJVPZ010067502">
    <property type="protein sequence ID" value="CAG8797172.1"/>
    <property type="molecule type" value="Genomic_DNA"/>
</dbReference>
<feature type="non-terminal residue" evidence="1">
    <location>
        <position position="1"/>
    </location>
</feature>
<comment type="caution">
    <text evidence="1">The sequence shown here is derived from an EMBL/GenBank/DDBJ whole genome shotgun (WGS) entry which is preliminary data.</text>
</comment>
<dbReference type="Proteomes" id="UP000789396">
    <property type="component" value="Unassembled WGS sequence"/>
</dbReference>
<protein>
    <submittedName>
        <fullName evidence="1">14164_t:CDS:1</fullName>
    </submittedName>
</protein>
<accession>A0A9N9JWP9</accession>
<proteinExistence type="predicted"/>
<dbReference type="AlphaFoldDB" id="A0A9N9JWP9"/>
<evidence type="ECO:0000313" key="1">
    <source>
        <dbReference type="EMBL" id="CAG8797172.1"/>
    </source>
</evidence>
<evidence type="ECO:0000313" key="2">
    <source>
        <dbReference type="Proteomes" id="UP000789396"/>
    </source>
</evidence>
<gene>
    <name evidence="1" type="ORF">RFULGI_LOCUS17354</name>
</gene>
<organism evidence="1 2">
    <name type="scientific">Racocetra fulgida</name>
    <dbReference type="NCBI Taxonomy" id="60492"/>
    <lineage>
        <taxon>Eukaryota</taxon>
        <taxon>Fungi</taxon>
        <taxon>Fungi incertae sedis</taxon>
        <taxon>Mucoromycota</taxon>
        <taxon>Glomeromycotina</taxon>
        <taxon>Glomeromycetes</taxon>
        <taxon>Diversisporales</taxon>
        <taxon>Gigasporaceae</taxon>
        <taxon>Racocetra</taxon>
    </lineage>
</organism>
<reference evidence="1" key="1">
    <citation type="submission" date="2021-06" db="EMBL/GenBank/DDBJ databases">
        <authorList>
            <person name="Kallberg Y."/>
            <person name="Tangrot J."/>
            <person name="Rosling A."/>
        </authorList>
    </citation>
    <scope>NUCLEOTIDE SEQUENCE</scope>
    <source>
        <strain evidence="1">IN212</strain>
    </source>
</reference>
<sequence length="101" mass="11579">HQFTDYIEVLNEKANEWQNYTICHACRNAVGRPTALLQKFSTKSSKEAILKILGIGLKEIEKQDTRSYSGERILNYEIEELEINMKIKLKSDSVGSILAFD</sequence>
<keyword evidence="2" id="KW-1185">Reference proteome</keyword>
<feature type="non-terminal residue" evidence="1">
    <location>
        <position position="101"/>
    </location>
</feature>